<dbReference type="SMART" id="SM00984">
    <property type="entry name" value="UDPG_MGDP_dh_C"/>
    <property type="match status" value="1"/>
</dbReference>
<keyword evidence="3" id="KW-0520">NAD</keyword>
<organism evidence="6 7">
    <name type="scientific">Streptomyces silvisoli</name>
    <dbReference type="NCBI Taxonomy" id="3034235"/>
    <lineage>
        <taxon>Bacteria</taxon>
        <taxon>Bacillati</taxon>
        <taxon>Actinomycetota</taxon>
        <taxon>Actinomycetes</taxon>
        <taxon>Kitasatosporales</taxon>
        <taxon>Streptomycetaceae</taxon>
        <taxon>Streptomyces</taxon>
    </lineage>
</organism>
<evidence type="ECO:0000256" key="1">
    <source>
        <dbReference type="ARBA" id="ARBA00006601"/>
    </source>
</evidence>
<dbReference type="InterPro" id="IPR014026">
    <property type="entry name" value="UDP-Glc/GDP-Man_DH_dimer"/>
</dbReference>
<dbReference type="SUPFAM" id="SSF51735">
    <property type="entry name" value="NAD(P)-binding Rossmann-fold domains"/>
    <property type="match status" value="1"/>
</dbReference>
<evidence type="ECO:0000256" key="3">
    <source>
        <dbReference type="ARBA" id="ARBA00023027"/>
    </source>
</evidence>
<keyword evidence="7" id="KW-1185">Reference proteome</keyword>
<dbReference type="EMBL" id="JARJBC010000019">
    <property type="protein sequence ID" value="MDF3292655.1"/>
    <property type="molecule type" value="Genomic_DNA"/>
</dbReference>
<dbReference type="PANTHER" id="PTHR43491:SF2">
    <property type="entry name" value="UDP-N-ACETYL-D-MANNOSAMINE DEHYDROGENASE"/>
    <property type="match status" value="1"/>
</dbReference>
<name>A0ABT5ZS55_9ACTN</name>
<dbReference type="PIRSF" id="PIRSF000124">
    <property type="entry name" value="UDPglc_GDPman_dh"/>
    <property type="match status" value="1"/>
</dbReference>
<dbReference type="InterPro" id="IPR036291">
    <property type="entry name" value="NAD(P)-bd_dom_sf"/>
</dbReference>
<dbReference type="Gene3D" id="3.40.50.720">
    <property type="entry name" value="NAD(P)-binding Rossmann-like Domain"/>
    <property type="match status" value="2"/>
</dbReference>
<dbReference type="PIRSF" id="PIRSF500136">
    <property type="entry name" value="UDP_ManNAc_DH"/>
    <property type="match status" value="1"/>
</dbReference>
<dbReference type="NCBIfam" id="TIGR03026">
    <property type="entry name" value="NDP-sugDHase"/>
    <property type="match status" value="1"/>
</dbReference>
<dbReference type="SUPFAM" id="SSF48179">
    <property type="entry name" value="6-phosphogluconate dehydrogenase C-terminal domain-like"/>
    <property type="match status" value="1"/>
</dbReference>
<dbReference type="Pfam" id="PF03720">
    <property type="entry name" value="UDPG_MGDP_dh_C"/>
    <property type="match status" value="1"/>
</dbReference>
<dbReference type="InterPro" id="IPR008927">
    <property type="entry name" value="6-PGluconate_DH-like_C_sf"/>
</dbReference>
<evidence type="ECO:0000313" key="7">
    <source>
        <dbReference type="Proteomes" id="UP001216579"/>
    </source>
</evidence>
<comment type="caution">
    <text evidence="6">The sequence shown here is derived from an EMBL/GenBank/DDBJ whole genome shotgun (WGS) entry which is preliminary data.</text>
</comment>
<reference evidence="6 7" key="1">
    <citation type="submission" date="2023-03" db="EMBL/GenBank/DDBJ databases">
        <title>Draft genome sequence of Streptomyces sp. RB6PN23 isolated from peat swamp forest in Thailand.</title>
        <authorList>
            <person name="Klaysubun C."/>
            <person name="Duangmal K."/>
        </authorList>
    </citation>
    <scope>NUCLEOTIDE SEQUENCE [LARGE SCALE GENOMIC DNA]</scope>
    <source>
        <strain evidence="6 7">RB6PN23</strain>
    </source>
</reference>
<comment type="similarity">
    <text evidence="1 4">Belongs to the UDP-glucose/GDP-mannose dehydrogenase family.</text>
</comment>
<dbReference type="PANTHER" id="PTHR43491">
    <property type="entry name" value="UDP-N-ACETYL-D-MANNOSAMINE DEHYDROGENASE"/>
    <property type="match status" value="1"/>
</dbReference>
<dbReference type="SUPFAM" id="SSF52413">
    <property type="entry name" value="UDP-glucose/GDP-mannose dehydrogenase C-terminal domain"/>
    <property type="match status" value="1"/>
</dbReference>
<feature type="domain" description="UDP-glucose/GDP-mannose dehydrogenase C-terminal" evidence="5">
    <location>
        <begin position="319"/>
        <end position="418"/>
    </location>
</feature>
<evidence type="ECO:0000259" key="5">
    <source>
        <dbReference type="SMART" id="SM00984"/>
    </source>
</evidence>
<protein>
    <submittedName>
        <fullName evidence="6">Nucleotide sugar dehydrogenase</fullName>
    </submittedName>
</protein>
<keyword evidence="2" id="KW-0560">Oxidoreductase</keyword>
<dbReference type="InterPro" id="IPR001732">
    <property type="entry name" value="UDP-Glc/GDP-Man_DH_N"/>
</dbReference>
<accession>A0ABT5ZS55</accession>
<dbReference type="InterPro" id="IPR014027">
    <property type="entry name" value="UDP-Glc/GDP-Man_DH_C"/>
</dbReference>
<dbReference type="Pfam" id="PF03721">
    <property type="entry name" value="UDPG_MGDP_dh_N"/>
    <property type="match status" value="1"/>
</dbReference>
<dbReference type="InterPro" id="IPR028359">
    <property type="entry name" value="UDP_ManNAc/GlcNAc_DH"/>
</dbReference>
<dbReference type="RefSeq" id="WP_276095707.1">
    <property type="nucleotide sequence ID" value="NZ_JARJBC010000019.1"/>
</dbReference>
<evidence type="ECO:0000256" key="4">
    <source>
        <dbReference type="PIRNR" id="PIRNR000124"/>
    </source>
</evidence>
<dbReference type="InterPro" id="IPR017476">
    <property type="entry name" value="UDP-Glc/GDP-Man"/>
</dbReference>
<evidence type="ECO:0000313" key="6">
    <source>
        <dbReference type="EMBL" id="MDF3292655.1"/>
    </source>
</evidence>
<proteinExistence type="inferred from homology"/>
<dbReference type="Pfam" id="PF00984">
    <property type="entry name" value="UDPG_MGDP_dh"/>
    <property type="match status" value="1"/>
</dbReference>
<gene>
    <name evidence="6" type="ORF">P3G67_26195</name>
</gene>
<dbReference type="InterPro" id="IPR036220">
    <property type="entry name" value="UDP-Glc/GDP-Man_DH_C_sf"/>
</dbReference>
<evidence type="ECO:0000256" key="2">
    <source>
        <dbReference type="ARBA" id="ARBA00023002"/>
    </source>
</evidence>
<dbReference type="Proteomes" id="UP001216579">
    <property type="component" value="Unassembled WGS sequence"/>
</dbReference>
<sequence length="434" mass="45731">MVTERHTDDGYTAVIGLGYVGLPLAAALATAGSRVVGIDNDPTVRAAIQAGAPLFREPGLPELLADTVDRFSVVDALPDARPGAVIVCVGTPPEPKTHQANLAHLRAAVDMFAHLVDENCPVIIRSTVPVGTCRDVVLPRLTAHQPAPLLAFCPERTIQGTALAEIRSLPQIIGGLDERSTAAARQLLAPVMPDQITVSSMEAAEMAKLVCNAHTDVIYGFGNEVAMIAEGLGLDANEVIASANLRYPRPDISRPGFVGGSCLVKDPYMLLAAARRAGHQADMVASARALNERVPEHAVHRVLRALAARGRDLAEATVMICGIAYKGTPETDDVRGSAATPTQAILAGRVARLIGHDFVVGDDRIAAMGFEPSELADGLSKADAVLLLSDHPGYDRPDVAGLLASSPVVFDMWGMWQHSLASTAGVEYLRLGRG</sequence>